<feature type="domain" description="ZZ-type" evidence="9">
    <location>
        <begin position="426"/>
        <end position="478"/>
    </location>
</feature>
<keyword evidence="4" id="KW-0862">Zinc</keyword>
<dbReference type="InterPro" id="IPR000270">
    <property type="entry name" value="PB1_dom"/>
</dbReference>
<feature type="region of interest" description="Disordered" evidence="8">
    <location>
        <begin position="888"/>
        <end position="1025"/>
    </location>
</feature>
<evidence type="ECO:0000256" key="3">
    <source>
        <dbReference type="ARBA" id="ARBA00022771"/>
    </source>
</evidence>
<dbReference type="Pfam" id="PF00564">
    <property type="entry name" value="PB1"/>
    <property type="match status" value="1"/>
</dbReference>
<dbReference type="SUPFAM" id="SSF54277">
    <property type="entry name" value="CAD &amp; PB1 domains"/>
    <property type="match status" value="1"/>
</dbReference>
<evidence type="ECO:0000259" key="10">
    <source>
        <dbReference type="PROSITE" id="PS51745"/>
    </source>
</evidence>
<dbReference type="CDD" id="cd02340">
    <property type="entry name" value="ZZ_NBR1_like"/>
    <property type="match status" value="1"/>
</dbReference>
<evidence type="ECO:0000256" key="4">
    <source>
        <dbReference type="ARBA" id="ARBA00022833"/>
    </source>
</evidence>
<dbReference type="Gene3D" id="1.10.8.10">
    <property type="entry name" value="DNA helicase RuvA subunit, C-terminal domain"/>
    <property type="match status" value="1"/>
</dbReference>
<dbReference type="EMBL" id="CALNXJ010000072">
    <property type="protein sequence ID" value="CAH3159733.1"/>
    <property type="molecule type" value="Genomic_DNA"/>
</dbReference>
<dbReference type="InterPro" id="IPR043145">
    <property type="entry name" value="Znf_ZZ_sf"/>
</dbReference>
<dbReference type="Pfam" id="PF00569">
    <property type="entry name" value="ZZ"/>
    <property type="match status" value="1"/>
</dbReference>
<name>A0AAU9XWA1_9CNID</name>
<dbReference type="Pfam" id="PF16158">
    <property type="entry name" value="N_BRCA1_IG"/>
    <property type="match status" value="1"/>
</dbReference>
<dbReference type="SUPFAM" id="SSF46934">
    <property type="entry name" value="UBA-like"/>
    <property type="match status" value="1"/>
</dbReference>
<evidence type="ECO:0000259" key="9">
    <source>
        <dbReference type="PROSITE" id="PS50135"/>
    </source>
</evidence>
<feature type="region of interest" description="Disordered" evidence="8">
    <location>
        <begin position="325"/>
        <end position="345"/>
    </location>
</feature>
<keyword evidence="2" id="KW-0479">Metal-binding</keyword>
<evidence type="ECO:0000256" key="6">
    <source>
        <dbReference type="PROSITE-ProRule" id="PRU00228"/>
    </source>
</evidence>
<dbReference type="Gene3D" id="2.60.40.10">
    <property type="entry name" value="Immunoglobulins"/>
    <property type="match status" value="1"/>
</dbReference>
<keyword evidence="12" id="KW-1185">Reference proteome</keyword>
<evidence type="ECO:0000313" key="11">
    <source>
        <dbReference type="EMBL" id="CAH3159733.1"/>
    </source>
</evidence>
<dbReference type="AlphaFoldDB" id="A0AAU9XWA1"/>
<dbReference type="Proteomes" id="UP001159428">
    <property type="component" value="Unassembled WGS sequence"/>
</dbReference>
<dbReference type="Gene3D" id="3.30.60.90">
    <property type="match status" value="1"/>
</dbReference>
<feature type="compositionally biased region" description="Basic residues" evidence="8">
    <location>
        <begin position="242"/>
        <end position="252"/>
    </location>
</feature>
<feature type="region of interest" description="Disordered" evidence="8">
    <location>
        <begin position="225"/>
        <end position="252"/>
    </location>
</feature>
<dbReference type="PANTHER" id="PTHR20930:SF0">
    <property type="entry name" value="PROTEIN ILRUN"/>
    <property type="match status" value="1"/>
</dbReference>
<dbReference type="SMART" id="SM00666">
    <property type="entry name" value="PB1"/>
    <property type="match status" value="1"/>
</dbReference>
<dbReference type="SUPFAM" id="SSF57850">
    <property type="entry name" value="RING/U-box"/>
    <property type="match status" value="1"/>
</dbReference>
<proteinExistence type="predicted"/>
<feature type="compositionally biased region" description="Polar residues" evidence="8">
    <location>
        <begin position="231"/>
        <end position="240"/>
    </location>
</feature>
<sequence length="1183" mass="130802">MTDRVKVKARFNGIARRFEISSPTSWEELTFQIKELFDVQDFTLKYIDDENELVTIGTHVELEEALKVTQKTGLFRLVVESSSDPQTSVPGIESLKDLLVESEEDTPVLQAQKRKLIFNTTTPSELSSAYKTAKMDDAECQETVIKANSNFQEAEKDSQFETAEKEPLPTEGNEIVNGRGDSKVVGETVESAGVLQNPSSTGPPTHERIADDSTADQYIPLIELMQPVPSNPSQASTSSFGKPRRAPRKPKAKSCYFQLAENISDELATMNEKLHKRLRSSIDVLKSEEHVPMEGLGDFGEDSYVFVPQQGDMTAATGAVKVENEKLLSSPNESNESQPKTEGEGEVEVIANPDVLNPSASSNKSNQGTVDQEKMAEVVQRVVQESVPQIVEAAMKNLQQLHLSSPSPSSSPTQTCDRLAWGKVVHKGIVCASCGQAVCGIRYKCCYCRDYDLCEVCEGKEGIHDPNHFFAKLRNHVPGIGLKNGEMVPVLKHFVYKMTVKEGYKKEKKEERRKEKDEKKERKKEKLIIKEREKEKRDVKRRIKKEWRQIRESDADTSNERMGNCLNAEFIADASIPDGTVIKAGHKFLKRWIVKNKGRKWNAKTVLQCLEGNILVATEENKVEVPSLKLDEEGELMVPFIAPLAPGRYESKWQLCHHSIPFGPLFWCQIVVEEEKVESEMLLNQDSPTETEAPKYPSYDSTTLVNSAFPERDTSPVRKLVEDLVLQEPMAEEPDEASGSDVYLSSTEDTAEFEKIRLPLESVTVSCQTAQVSELEWDAAGCGLEAESFDRAEIEELVACAVEDATSDVESIATDMSDEFMVVPVPPCFDPNAPLTADPSPVTVSVTEYKQMTESQQRAFSFTLSDQPPLKTELDRVPGTTFFIDQRSVSSDDTSMETISRTTVDEDDRVFEPLNDSIPQLPDPPMSEPRLEGPIAPEEPPRDLSCEPTLPEMPIITEPVNVPAPEPAARDEDESDVNEDDNGDNDDERTGAPAVPDVTSQPIAAQPVSSSDEPAPVALQPEPSSPVVVVPTTVPVSEVMVVKRVRQNSASSDFASSVVSDVLSTAIDAAASAGRAVYTTVENFLSGVPKPEATATYNPAQGCEVSVNRPSEAEPSSNEAPVVNEVTWPPGRSTSTCHECLMEMGFCDRRLNEQLLEKHNNNVANVVSELLSLTDNDWSTRRH</sequence>
<keyword evidence="7" id="KW-0175">Coiled coil</keyword>
<feature type="region of interest" description="Disordered" evidence="8">
    <location>
        <begin position="153"/>
        <end position="179"/>
    </location>
</feature>
<evidence type="ECO:0000313" key="12">
    <source>
        <dbReference type="Proteomes" id="UP001159428"/>
    </source>
</evidence>
<evidence type="ECO:0000256" key="7">
    <source>
        <dbReference type="SAM" id="Coils"/>
    </source>
</evidence>
<evidence type="ECO:0000256" key="2">
    <source>
        <dbReference type="ARBA" id="ARBA00022723"/>
    </source>
</evidence>
<comment type="caution">
    <text evidence="11">The sequence shown here is derived from an EMBL/GenBank/DDBJ whole genome shotgun (WGS) entry which is preliminary data.</text>
</comment>
<dbReference type="CDD" id="cd14319">
    <property type="entry name" value="UBA_NBR1"/>
    <property type="match status" value="1"/>
</dbReference>
<dbReference type="PROSITE" id="PS51745">
    <property type="entry name" value="PB1"/>
    <property type="match status" value="1"/>
</dbReference>
<feature type="compositionally biased region" description="Polar residues" evidence="8">
    <location>
        <begin position="998"/>
        <end position="1012"/>
    </location>
</feature>
<dbReference type="InterPro" id="IPR000433">
    <property type="entry name" value="Znf_ZZ"/>
</dbReference>
<accession>A0AAU9XWA1</accession>
<reference evidence="11 12" key="1">
    <citation type="submission" date="2022-05" db="EMBL/GenBank/DDBJ databases">
        <authorList>
            <consortium name="Genoscope - CEA"/>
            <person name="William W."/>
        </authorList>
    </citation>
    <scope>NUCLEOTIDE SEQUENCE [LARGE SCALE GENOMIC DNA]</scope>
</reference>
<dbReference type="InterPro" id="IPR009060">
    <property type="entry name" value="UBA-like_sf"/>
</dbReference>
<feature type="compositionally biased region" description="Acidic residues" evidence="8">
    <location>
        <begin position="971"/>
        <end position="987"/>
    </location>
</feature>
<feature type="coiled-coil region" evidence="7">
    <location>
        <begin position="501"/>
        <end position="533"/>
    </location>
</feature>
<evidence type="ECO:0000256" key="1">
    <source>
        <dbReference type="ARBA" id="ARBA00004419"/>
    </source>
</evidence>
<dbReference type="InterPro" id="IPR013783">
    <property type="entry name" value="Ig-like_fold"/>
</dbReference>
<feature type="region of interest" description="Disordered" evidence="8">
    <location>
        <begin position="1106"/>
        <end position="1125"/>
    </location>
</feature>
<dbReference type="FunFam" id="2.60.40.10:FF:000199">
    <property type="entry name" value="next to BRCA1 gene 1 protein-like"/>
    <property type="match status" value="1"/>
</dbReference>
<dbReference type="GO" id="GO:0005776">
    <property type="term" value="C:autophagosome"/>
    <property type="evidence" value="ECO:0007669"/>
    <property type="project" value="UniProtKB-SubCell"/>
</dbReference>
<comment type="subcellular location">
    <subcellularLocation>
        <location evidence="1">Cytoplasmic vesicle</location>
        <location evidence="1">Autophagosome</location>
    </subcellularLocation>
</comment>
<dbReference type="PROSITE" id="PS01357">
    <property type="entry name" value="ZF_ZZ_1"/>
    <property type="match status" value="1"/>
</dbReference>
<dbReference type="PANTHER" id="PTHR20930">
    <property type="entry name" value="OVARIAN CARCINOMA ANTIGEN CA125-RELATED"/>
    <property type="match status" value="1"/>
</dbReference>
<evidence type="ECO:0000256" key="5">
    <source>
        <dbReference type="ARBA" id="ARBA00023329"/>
    </source>
</evidence>
<evidence type="ECO:0000256" key="8">
    <source>
        <dbReference type="SAM" id="MobiDB-lite"/>
    </source>
</evidence>
<dbReference type="InterPro" id="IPR032350">
    <property type="entry name" value="Nbr1_FW"/>
</dbReference>
<dbReference type="Gene3D" id="3.10.20.90">
    <property type="entry name" value="Phosphatidylinositol 3-kinase Catalytic Subunit, Chain A, domain 1"/>
    <property type="match status" value="1"/>
</dbReference>
<feature type="region of interest" description="Disordered" evidence="8">
    <location>
        <begin position="354"/>
        <end position="373"/>
    </location>
</feature>
<feature type="compositionally biased region" description="Polar residues" evidence="8">
    <location>
        <begin position="327"/>
        <end position="340"/>
    </location>
</feature>
<feature type="compositionally biased region" description="Polar residues" evidence="8">
    <location>
        <begin position="888"/>
        <end position="902"/>
    </location>
</feature>
<feature type="compositionally biased region" description="Basic and acidic residues" evidence="8">
    <location>
        <begin position="153"/>
        <end position="168"/>
    </location>
</feature>
<dbReference type="GO" id="GO:0031410">
    <property type="term" value="C:cytoplasmic vesicle"/>
    <property type="evidence" value="ECO:0007669"/>
    <property type="project" value="UniProtKB-KW"/>
</dbReference>
<feature type="compositionally biased region" description="Polar residues" evidence="8">
    <location>
        <begin position="358"/>
        <end position="370"/>
    </location>
</feature>
<dbReference type="GO" id="GO:0008270">
    <property type="term" value="F:zinc ion binding"/>
    <property type="evidence" value="ECO:0007669"/>
    <property type="project" value="UniProtKB-KW"/>
</dbReference>
<dbReference type="CDD" id="cd14947">
    <property type="entry name" value="NBR1_like"/>
    <property type="match status" value="1"/>
</dbReference>
<evidence type="ECO:0008006" key="13">
    <source>
        <dbReference type="Google" id="ProtNLM"/>
    </source>
</evidence>
<feature type="domain" description="PB1" evidence="10">
    <location>
        <begin position="4"/>
        <end position="82"/>
    </location>
</feature>
<dbReference type="PROSITE" id="PS50135">
    <property type="entry name" value="ZF_ZZ_2"/>
    <property type="match status" value="1"/>
</dbReference>
<gene>
    <name evidence="11" type="ORF">PMEA_00032105</name>
</gene>
<protein>
    <recommendedName>
        <fullName evidence="13">Next to BRCA1 gene 1 protein</fullName>
    </recommendedName>
</protein>
<dbReference type="InterPro" id="IPR053793">
    <property type="entry name" value="PB1-like"/>
</dbReference>
<keyword evidence="3 6" id="KW-0863">Zinc-finger</keyword>
<dbReference type="SMART" id="SM00291">
    <property type="entry name" value="ZnF_ZZ"/>
    <property type="match status" value="1"/>
</dbReference>
<keyword evidence="5" id="KW-0968">Cytoplasmic vesicle</keyword>
<organism evidence="11 12">
    <name type="scientific">Pocillopora meandrina</name>
    <dbReference type="NCBI Taxonomy" id="46732"/>
    <lineage>
        <taxon>Eukaryota</taxon>
        <taxon>Metazoa</taxon>
        <taxon>Cnidaria</taxon>
        <taxon>Anthozoa</taxon>
        <taxon>Hexacorallia</taxon>
        <taxon>Scleractinia</taxon>
        <taxon>Astrocoeniina</taxon>
        <taxon>Pocilloporidae</taxon>
        <taxon>Pocillopora</taxon>
    </lineage>
</organism>